<feature type="chain" id="PRO_5046913839" evidence="1">
    <location>
        <begin position="28"/>
        <end position="115"/>
    </location>
</feature>
<gene>
    <name evidence="2" type="ORF">ACIBP5_14015</name>
</gene>
<protein>
    <submittedName>
        <fullName evidence="2">Uncharacterized protein</fullName>
    </submittedName>
</protein>
<proteinExistence type="predicted"/>
<feature type="signal peptide" evidence="1">
    <location>
        <begin position="1"/>
        <end position="27"/>
    </location>
</feature>
<dbReference type="Proteomes" id="UP001612928">
    <property type="component" value="Unassembled WGS sequence"/>
</dbReference>
<dbReference type="RefSeq" id="WP_397020858.1">
    <property type="nucleotide sequence ID" value="NZ_JBITMB010000003.1"/>
</dbReference>
<keyword evidence="1" id="KW-0732">Signal</keyword>
<keyword evidence="3" id="KW-1185">Reference proteome</keyword>
<dbReference type="EMBL" id="JBITMB010000003">
    <property type="protein sequence ID" value="MFI7441065.1"/>
    <property type="molecule type" value="Genomic_DNA"/>
</dbReference>
<accession>A0ABW8A2Q7</accession>
<evidence type="ECO:0000256" key="1">
    <source>
        <dbReference type="SAM" id="SignalP"/>
    </source>
</evidence>
<comment type="caution">
    <text evidence="2">The sequence shown here is derived from an EMBL/GenBank/DDBJ whole genome shotgun (WGS) entry which is preliminary data.</text>
</comment>
<sequence>MKRVVKLSSGIAALVVAAGMFFSPATAATAADDPSIQSTPVRLYELGQVKWSRNTWGIFYDVNIYADRLTAGNWSGYAQDNTGRKLYFCDGYDLRPMNNYIKTMFISRTKATWCR</sequence>
<evidence type="ECO:0000313" key="3">
    <source>
        <dbReference type="Proteomes" id="UP001612928"/>
    </source>
</evidence>
<name>A0ABW8A2Q7_9ACTN</name>
<reference evidence="2 3" key="1">
    <citation type="submission" date="2024-10" db="EMBL/GenBank/DDBJ databases">
        <title>The Natural Products Discovery Center: Release of the First 8490 Sequenced Strains for Exploring Actinobacteria Biosynthetic Diversity.</title>
        <authorList>
            <person name="Kalkreuter E."/>
            <person name="Kautsar S.A."/>
            <person name="Yang D."/>
            <person name="Bader C.D."/>
            <person name="Teijaro C.N."/>
            <person name="Fluegel L."/>
            <person name="Davis C.M."/>
            <person name="Simpson J.R."/>
            <person name="Lauterbach L."/>
            <person name="Steele A.D."/>
            <person name="Gui C."/>
            <person name="Meng S."/>
            <person name="Li G."/>
            <person name="Viehrig K."/>
            <person name="Ye F."/>
            <person name="Su P."/>
            <person name="Kiefer A.F."/>
            <person name="Nichols A."/>
            <person name="Cepeda A.J."/>
            <person name="Yan W."/>
            <person name="Fan B."/>
            <person name="Jiang Y."/>
            <person name="Adhikari A."/>
            <person name="Zheng C.-J."/>
            <person name="Schuster L."/>
            <person name="Cowan T.M."/>
            <person name="Smanski M.J."/>
            <person name="Chevrette M.G."/>
            <person name="De Carvalho L.P.S."/>
            <person name="Shen B."/>
        </authorList>
    </citation>
    <scope>NUCLEOTIDE SEQUENCE [LARGE SCALE GENOMIC DNA]</scope>
    <source>
        <strain evidence="2 3">NPDC049503</strain>
    </source>
</reference>
<organism evidence="2 3">
    <name type="scientific">Nonomuraea indica</name>
    <dbReference type="NCBI Taxonomy" id="1581193"/>
    <lineage>
        <taxon>Bacteria</taxon>
        <taxon>Bacillati</taxon>
        <taxon>Actinomycetota</taxon>
        <taxon>Actinomycetes</taxon>
        <taxon>Streptosporangiales</taxon>
        <taxon>Streptosporangiaceae</taxon>
        <taxon>Nonomuraea</taxon>
    </lineage>
</organism>
<evidence type="ECO:0000313" key="2">
    <source>
        <dbReference type="EMBL" id="MFI7441065.1"/>
    </source>
</evidence>